<dbReference type="Proteomes" id="UP000002817">
    <property type="component" value="Unassembled WGS sequence"/>
</dbReference>
<sequence length="45" mass="5042">MQKARCVSNGLLKYAFINDESLVVRLGFLNKWQMAGLAGKRDSLV</sequence>
<evidence type="ECO:0000313" key="1">
    <source>
        <dbReference type="EMBL" id="EGU52265.1"/>
    </source>
</evidence>
<protein>
    <submittedName>
        <fullName evidence="1">Uncharacterized protein</fullName>
    </submittedName>
</protein>
<feature type="non-terminal residue" evidence="1">
    <location>
        <position position="45"/>
    </location>
</feature>
<proteinExistence type="predicted"/>
<gene>
    <name evidence="1" type="ORF">VIOR3934_09375</name>
</gene>
<dbReference type="AlphaFoldDB" id="F9SPR1"/>
<comment type="caution">
    <text evidence="1">The sequence shown here is derived from an EMBL/GenBank/DDBJ whole genome shotgun (WGS) entry which is preliminary data.</text>
</comment>
<evidence type="ECO:0000313" key="2">
    <source>
        <dbReference type="Proteomes" id="UP000002817"/>
    </source>
</evidence>
<dbReference type="EMBL" id="AFWH01000013">
    <property type="protein sequence ID" value="EGU52265.1"/>
    <property type="molecule type" value="Genomic_DNA"/>
</dbReference>
<name>F9SPR1_VIBOR</name>
<reference evidence="1 2" key="1">
    <citation type="journal article" date="2012" name="Int. J. Syst. Evol. Microbiol.">
        <title>Vibrio caribbeanicus sp. nov., isolated from the marine sponge Scleritoderma cyanea.</title>
        <authorList>
            <person name="Hoffmann M."/>
            <person name="Monday S.R."/>
            <person name="Allard M.W."/>
            <person name="Strain E.A."/>
            <person name="Whittaker P."/>
            <person name="Naum M."/>
            <person name="McCarthy P.J."/>
            <person name="Lopez J.V."/>
            <person name="Fischer M."/>
            <person name="Brown E.W."/>
        </authorList>
    </citation>
    <scope>NUCLEOTIDE SEQUENCE [LARGE SCALE GENOMIC DNA]</scope>
    <source>
        <strain evidence="2">CIP 102891 / ATCC 33934</strain>
    </source>
</reference>
<organism evidence="1 2">
    <name type="scientific">Vibrio orientalis CIP 102891 = ATCC 33934</name>
    <dbReference type="NCBI Taxonomy" id="675816"/>
    <lineage>
        <taxon>Bacteria</taxon>
        <taxon>Pseudomonadati</taxon>
        <taxon>Pseudomonadota</taxon>
        <taxon>Gammaproteobacteria</taxon>
        <taxon>Vibrionales</taxon>
        <taxon>Vibrionaceae</taxon>
        <taxon>Vibrio</taxon>
        <taxon>Vibrio oreintalis group</taxon>
    </lineage>
</organism>
<accession>F9SPR1</accession>